<evidence type="ECO:0000313" key="3">
    <source>
        <dbReference type="Proteomes" id="UP000541352"/>
    </source>
</evidence>
<dbReference type="PANTHER" id="PTHR34107">
    <property type="entry name" value="SLL0198 PROTEIN-RELATED"/>
    <property type="match status" value="1"/>
</dbReference>
<keyword evidence="2" id="KW-0540">Nuclease</keyword>
<dbReference type="EMBL" id="JACIBY010000002">
    <property type="protein sequence ID" value="MBB3837054.1"/>
    <property type="molecule type" value="Genomic_DNA"/>
</dbReference>
<evidence type="ECO:0000313" key="2">
    <source>
        <dbReference type="EMBL" id="MBB3837054.1"/>
    </source>
</evidence>
<feature type="domain" description="Putative restriction endonuclease" evidence="1">
    <location>
        <begin position="14"/>
        <end position="175"/>
    </location>
</feature>
<evidence type="ECO:0000259" key="1">
    <source>
        <dbReference type="Pfam" id="PF05685"/>
    </source>
</evidence>
<dbReference type="Proteomes" id="UP000541352">
    <property type="component" value="Unassembled WGS sequence"/>
</dbReference>
<organism evidence="2 3">
    <name type="scientific">Runella defluvii</name>
    <dbReference type="NCBI Taxonomy" id="370973"/>
    <lineage>
        <taxon>Bacteria</taxon>
        <taxon>Pseudomonadati</taxon>
        <taxon>Bacteroidota</taxon>
        <taxon>Cytophagia</taxon>
        <taxon>Cytophagales</taxon>
        <taxon>Spirosomataceae</taxon>
        <taxon>Runella</taxon>
    </lineage>
</organism>
<dbReference type="InterPro" id="IPR008538">
    <property type="entry name" value="Uma2"/>
</dbReference>
<dbReference type="PANTHER" id="PTHR34107:SF4">
    <property type="entry name" value="SLL1222 PROTEIN"/>
    <property type="match status" value="1"/>
</dbReference>
<dbReference type="SUPFAM" id="SSF52980">
    <property type="entry name" value="Restriction endonuclease-like"/>
    <property type="match status" value="1"/>
</dbReference>
<proteinExistence type="predicted"/>
<dbReference type="InterPro" id="IPR011335">
    <property type="entry name" value="Restrct_endonuc-II-like"/>
</dbReference>
<accession>A0A7W5ZHJ8</accession>
<gene>
    <name evidence="2" type="ORF">FHS57_001048</name>
</gene>
<dbReference type="Gene3D" id="3.90.1570.10">
    <property type="entry name" value="tt1808, chain A"/>
    <property type="match status" value="1"/>
</dbReference>
<sequence length="180" mass="20967">MIPTAQTTSFPTTLEEFERWESNDGYKYEWNDGELIRFTGMKRKHLKIIQALNLLFDTTKAKKQKALLICEQDVMLTGIQMRRPDMALFTDEQIKSEEDEPIPAFCIEIISSNDQINDVKKKLKEYFKHGVRVVWVILPEEDMVEVYTSVKNVKICLEDDICSAEPVLDDFKISVNELLK</sequence>
<comment type="caution">
    <text evidence="2">The sequence shown here is derived from an EMBL/GenBank/DDBJ whole genome shotgun (WGS) entry which is preliminary data.</text>
</comment>
<keyword evidence="2" id="KW-0255">Endonuclease</keyword>
<keyword evidence="2" id="KW-0378">Hydrolase</keyword>
<dbReference type="AlphaFoldDB" id="A0A7W5ZHJ8"/>
<name>A0A7W5ZHJ8_9BACT</name>
<keyword evidence="3" id="KW-1185">Reference proteome</keyword>
<dbReference type="RefSeq" id="WP_183971825.1">
    <property type="nucleotide sequence ID" value="NZ_JACIBY010000002.1"/>
</dbReference>
<dbReference type="CDD" id="cd06260">
    <property type="entry name" value="DUF820-like"/>
    <property type="match status" value="1"/>
</dbReference>
<reference evidence="2 3" key="1">
    <citation type="submission" date="2020-08" db="EMBL/GenBank/DDBJ databases">
        <title>Genomic Encyclopedia of Type Strains, Phase IV (KMG-IV): sequencing the most valuable type-strain genomes for metagenomic binning, comparative biology and taxonomic classification.</title>
        <authorList>
            <person name="Goeker M."/>
        </authorList>
    </citation>
    <scope>NUCLEOTIDE SEQUENCE [LARGE SCALE GENOMIC DNA]</scope>
    <source>
        <strain evidence="2 3">DSM 17976</strain>
    </source>
</reference>
<protein>
    <submittedName>
        <fullName evidence="2">Uma2 family endonuclease</fullName>
    </submittedName>
</protein>
<dbReference type="GO" id="GO:0004519">
    <property type="term" value="F:endonuclease activity"/>
    <property type="evidence" value="ECO:0007669"/>
    <property type="project" value="UniProtKB-KW"/>
</dbReference>
<dbReference type="InterPro" id="IPR012296">
    <property type="entry name" value="Nuclease_put_TT1808"/>
</dbReference>
<dbReference type="Pfam" id="PF05685">
    <property type="entry name" value="Uma2"/>
    <property type="match status" value="1"/>
</dbReference>